<dbReference type="InterPro" id="IPR048258">
    <property type="entry name" value="Cyclins_cyclin-box"/>
</dbReference>
<dbReference type="Gene3D" id="1.10.472.10">
    <property type="entry name" value="Cyclin-like"/>
    <property type="match status" value="2"/>
</dbReference>
<evidence type="ECO:0000256" key="3">
    <source>
        <dbReference type="ARBA" id="ARBA00023127"/>
    </source>
</evidence>
<dbReference type="FunFam" id="1.10.472.10:FF:000032">
    <property type="entry name" value="G2/mitotic-specific cyclin-1"/>
    <property type="match status" value="1"/>
</dbReference>
<feature type="domain" description="OmpA-like" evidence="7">
    <location>
        <begin position="1"/>
        <end position="44"/>
    </location>
</feature>
<dbReference type="OrthoDB" id="5590282at2759"/>
<evidence type="ECO:0000256" key="5">
    <source>
        <dbReference type="RuleBase" id="RU000383"/>
    </source>
</evidence>
<feature type="region of interest" description="Disordered" evidence="6">
    <location>
        <begin position="1"/>
        <end position="25"/>
    </location>
</feature>
<dbReference type="GO" id="GO:0016538">
    <property type="term" value="F:cyclin-dependent protein serine/threonine kinase regulator activity"/>
    <property type="evidence" value="ECO:0007669"/>
    <property type="project" value="InterPro"/>
</dbReference>
<dbReference type="InterPro" id="IPR006665">
    <property type="entry name" value="OmpA-like"/>
</dbReference>
<comment type="similarity">
    <text evidence="1">Belongs to the cyclin family. Cyclin AB subfamily.</text>
</comment>
<dbReference type="SMART" id="SM00385">
    <property type="entry name" value="CYCLIN"/>
    <property type="match status" value="2"/>
</dbReference>
<dbReference type="EMBL" id="KZ305021">
    <property type="protein sequence ID" value="PIA59989.1"/>
    <property type="molecule type" value="Genomic_DNA"/>
</dbReference>
<name>A0A2G5EW86_AQUCA</name>
<reference evidence="8 9" key="1">
    <citation type="submission" date="2017-09" db="EMBL/GenBank/DDBJ databases">
        <title>WGS assembly of Aquilegia coerulea Goldsmith.</title>
        <authorList>
            <person name="Hodges S."/>
            <person name="Kramer E."/>
            <person name="Nordborg M."/>
            <person name="Tomkins J."/>
            <person name="Borevitz J."/>
            <person name="Derieg N."/>
            <person name="Yan J."/>
            <person name="Mihaltcheva S."/>
            <person name="Hayes R.D."/>
            <person name="Rokhsar D."/>
        </authorList>
    </citation>
    <scope>NUCLEOTIDE SEQUENCE [LARGE SCALE GENOMIC DNA]</scope>
    <source>
        <strain evidence="9">cv. Goldsmith</strain>
    </source>
</reference>
<keyword evidence="2" id="KW-0132">Cell division</keyword>
<evidence type="ECO:0000313" key="8">
    <source>
        <dbReference type="EMBL" id="PIA59989.1"/>
    </source>
</evidence>
<protein>
    <recommendedName>
        <fullName evidence="7">OmpA-like domain-containing protein</fullName>
    </recommendedName>
</protein>
<dbReference type="InParanoid" id="A0A2G5EW86"/>
<organism evidence="8 9">
    <name type="scientific">Aquilegia coerulea</name>
    <name type="common">Rocky mountain columbine</name>
    <dbReference type="NCBI Taxonomy" id="218851"/>
    <lineage>
        <taxon>Eukaryota</taxon>
        <taxon>Viridiplantae</taxon>
        <taxon>Streptophyta</taxon>
        <taxon>Embryophyta</taxon>
        <taxon>Tracheophyta</taxon>
        <taxon>Spermatophyta</taxon>
        <taxon>Magnoliopsida</taxon>
        <taxon>Ranunculales</taxon>
        <taxon>Ranunculaceae</taxon>
        <taxon>Thalictroideae</taxon>
        <taxon>Aquilegia</taxon>
    </lineage>
</organism>
<proteinExistence type="inferred from homology"/>
<dbReference type="SUPFAM" id="SSF47954">
    <property type="entry name" value="Cyclin-like"/>
    <property type="match status" value="2"/>
</dbReference>
<dbReference type="InterPro" id="IPR036915">
    <property type="entry name" value="Cyclin-like_sf"/>
</dbReference>
<dbReference type="FunFam" id="1.10.472.10:FF:000001">
    <property type="entry name" value="G2/mitotic-specific cyclin"/>
    <property type="match status" value="1"/>
</dbReference>
<dbReference type="InterPro" id="IPR046965">
    <property type="entry name" value="Cyclin_A/B-like"/>
</dbReference>
<dbReference type="AlphaFoldDB" id="A0A2G5EW86"/>
<gene>
    <name evidence="8" type="ORF">AQUCO_00400697v1</name>
</gene>
<accession>A0A2G5EW86</accession>
<dbReference type="Pfam" id="PF02984">
    <property type="entry name" value="Cyclin_C"/>
    <property type="match status" value="1"/>
</dbReference>
<dbReference type="Proteomes" id="UP000230069">
    <property type="component" value="Unassembled WGS sequence"/>
</dbReference>
<dbReference type="InterPro" id="IPR013763">
    <property type="entry name" value="Cyclin-like_dom"/>
</dbReference>
<evidence type="ECO:0000256" key="4">
    <source>
        <dbReference type="ARBA" id="ARBA00023306"/>
    </source>
</evidence>
<evidence type="ECO:0000259" key="7">
    <source>
        <dbReference type="PROSITE" id="PS51123"/>
    </source>
</evidence>
<evidence type="ECO:0000256" key="1">
    <source>
        <dbReference type="ARBA" id="ARBA00006955"/>
    </source>
</evidence>
<evidence type="ECO:0000256" key="2">
    <source>
        <dbReference type="ARBA" id="ARBA00022618"/>
    </source>
</evidence>
<evidence type="ECO:0000313" key="9">
    <source>
        <dbReference type="Proteomes" id="UP000230069"/>
    </source>
</evidence>
<dbReference type="PANTHER" id="PTHR10177">
    <property type="entry name" value="CYCLINS"/>
    <property type="match status" value="1"/>
</dbReference>
<sequence length="441" mass="49139">MASTRPIVPNQNRGRDALAGKPKQKAGIVEGNNRRALIDVTNRGVVANPQPINRPVTRSFCAQLLAKAQDPVNENNKKQIAVVVDGPIGGKEARAVQKKVTVKPKLEERKVTVKPNPEVVIDISPETKADKSDIRRQARDSSRKKNVHTTTSILTARSKIACGTTNKPKDLVRDIDAADGNNQLAAVEYVEDLYKYYKLVENSTRAHDYMATQHEINEKMRGILVDWLIEVHNKFELMPETLYLTIHIVDRYLAGRAVSKKILQLVGVSATLIASKYEEIWAPEVNDFVTVADDAYSREQVLAMEKLILGKLEWSLTVPTPYVFLVRYIKAAASDQKMENMVFFLAELGLTHYELISYSPSMMAASAVYAARCTLNRKPLWDETLKCHTGFSESQLQDCAKLLVTFHSVATESNLQAAYKKYSSVVYGAVALIPPAKILLA</sequence>
<dbReference type="GO" id="GO:0051301">
    <property type="term" value="P:cell division"/>
    <property type="evidence" value="ECO:0007669"/>
    <property type="project" value="UniProtKB-KW"/>
</dbReference>
<dbReference type="FunCoup" id="A0A2G5EW86">
    <property type="interactions" value="1340"/>
</dbReference>
<dbReference type="InterPro" id="IPR004367">
    <property type="entry name" value="Cyclin_C-dom"/>
</dbReference>
<dbReference type="GO" id="GO:0044772">
    <property type="term" value="P:mitotic cell cycle phase transition"/>
    <property type="evidence" value="ECO:0007669"/>
    <property type="project" value="InterPro"/>
</dbReference>
<evidence type="ECO:0000256" key="6">
    <source>
        <dbReference type="SAM" id="MobiDB-lite"/>
    </source>
</evidence>
<dbReference type="InterPro" id="IPR006671">
    <property type="entry name" value="Cyclin_N"/>
</dbReference>
<dbReference type="Pfam" id="PF00134">
    <property type="entry name" value="Cyclin_N"/>
    <property type="match status" value="1"/>
</dbReference>
<keyword evidence="4" id="KW-0131">Cell cycle</keyword>
<dbReference type="PROSITE" id="PS00292">
    <property type="entry name" value="CYCLINS"/>
    <property type="match status" value="1"/>
</dbReference>
<dbReference type="CDD" id="cd20511">
    <property type="entry name" value="CYCLIN_AtCycB-like_rpt2"/>
    <property type="match status" value="1"/>
</dbReference>
<dbReference type="STRING" id="218851.A0A2G5EW86"/>
<dbReference type="GO" id="GO:0010332">
    <property type="term" value="P:response to gamma radiation"/>
    <property type="evidence" value="ECO:0007669"/>
    <property type="project" value="UniProtKB-ARBA"/>
</dbReference>
<keyword evidence="9" id="KW-1185">Reference proteome</keyword>
<dbReference type="SMART" id="SM01332">
    <property type="entry name" value="Cyclin_C"/>
    <property type="match status" value="1"/>
</dbReference>
<dbReference type="PIRSF" id="PIRSF001771">
    <property type="entry name" value="Cyclin_A_B_D_E"/>
    <property type="match status" value="1"/>
</dbReference>
<dbReference type="PROSITE" id="PS51123">
    <property type="entry name" value="OMPA_2"/>
    <property type="match status" value="1"/>
</dbReference>
<keyword evidence="3 5" id="KW-0195">Cyclin</keyword>
<dbReference type="InterPro" id="IPR039361">
    <property type="entry name" value="Cyclin"/>
</dbReference>